<feature type="region of interest" description="Disordered" evidence="8">
    <location>
        <begin position="167"/>
        <end position="188"/>
    </location>
</feature>
<evidence type="ECO:0000313" key="11">
    <source>
        <dbReference type="Proteomes" id="UP000315496"/>
    </source>
</evidence>
<evidence type="ECO:0000313" key="10">
    <source>
        <dbReference type="EMBL" id="TNJ30310.1"/>
    </source>
</evidence>
<dbReference type="InterPro" id="IPR051134">
    <property type="entry name" value="PPP_phosphatase"/>
</dbReference>
<evidence type="ECO:0000256" key="8">
    <source>
        <dbReference type="SAM" id="MobiDB-lite"/>
    </source>
</evidence>
<feature type="domain" description="Serine/threonine specific protein phosphatases" evidence="9">
    <location>
        <begin position="325"/>
        <end position="330"/>
    </location>
</feature>
<proteinExistence type="inferred from homology"/>
<organism evidence="10 11">
    <name type="scientific">Giardia muris</name>
    <dbReference type="NCBI Taxonomy" id="5742"/>
    <lineage>
        <taxon>Eukaryota</taxon>
        <taxon>Metamonada</taxon>
        <taxon>Diplomonadida</taxon>
        <taxon>Hexamitidae</taxon>
        <taxon>Giardiinae</taxon>
        <taxon>Giardia</taxon>
    </lineage>
</organism>
<dbReference type="PRINTS" id="PR00114">
    <property type="entry name" value="STPHPHTASE"/>
</dbReference>
<dbReference type="Gene3D" id="3.60.21.10">
    <property type="match status" value="1"/>
</dbReference>
<accession>A0A4Z1SXR1</accession>
<evidence type="ECO:0000256" key="2">
    <source>
        <dbReference type="ARBA" id="ARBA00008786"/>
    </source>
</evidence>
<dbReference type="InterPro" id="IPR011990">
    <property type="entry name" value="TPR-like_helical_dom_sf"/>
</dbReference>
<dbReference type="PANTHER" id="PTHR45668:SF9">
    <property type="entry name" value="SERINE_THREONINE-PROTEIN PHOSPHATASE 7"/>
    <property type="match status" value="1"/>
</dbReference>
<keyword evidence="7" id="KW-0378">Hydrolase</keyword>
<dbReference type="InterPro" id="IPR019734">
    <property type="entry name" value="TPR_rpt"/>
</dbReference>
<dbReference type="OrthoDB" id="10249871at2759"/>
<feature type="active site" description="Proton donor/acceptor" evidence="5">
    <location>
        <position position="329"/>
    </location>
</feature>
<dbReference type="SMART" id="SM00028">
    <property type="entry name" value="TPR"/>
    <property type="match status" value="3"/>
</dbReference>
<evidence type="ECO:0000259" key="9">
    <source>
        <dbReference type="PROSITE" id="PS00125"/>
    </source>
</evidence>
<dbReference type="AlphaFoldDB" id="A0A4Z1SXR1"/>
<evidence type="ECO:0000256" key="4">
    <source>
        <dbReference type="ARBA" id="ARBA00023211"/>
    </source>
</evidence>
<evidence type="ECO:0000256" key="7">
    <source>
        <dbReference type="RuleBase" id="RU004273"/>
    </source>
</evidence>
<dbReference type="Gene3D" id="1.25.40.10">
    <property type="entry name" value="Tetratricopeptide repeat domain"/>
    <property type="match status" value="1"/>
</dbReference>
<dbReference type="PROSITE" id="PS00125">
    <property type="entry name" value="SER_THR_PHOSPHATASE"/>
    <property type="match status" value="1"/>
</dbReference>
<keyword evidence="4" id="KW-0464">Manganese</keyword>
<evidence type="ECO:0000256" key="3">
    <source>
        <dbReference type="ARBA" id="ARBA00022723"/>
    </source>
</evidence>
<comment type="similarity">
    <text evidence="2">Belongs to the PPP phosphatase family. PP-5 (PP-T) subfamily.</text>
</comment>
<sequence length="521" mass="58598">MAEQLKELANQQFKEGSYYEAVRLYTEALALLPEPKPEYLTNRAAAHFQLGDFVAAKQDAERAISLDSTSVKGYWRLAECERVMNHYQDSITFYKQALEHKPGNRKIVSAIRDVQNLIQLSRPKTGLDSMSLLRALHSVQPTFTTTSRSTPSLGFPGYPFMSPFGSAGNAPEEVDETERKSTPTLPDITPDAIPLYKTTAEASTIYTPAWLQSCYDYIIRDEKTFHSDIMKDLISRAAVLLNSESTCLEVTVEKDERLAIVGDIHGSLRDMRALQSKLFSQMADESKRLKIIFLGDYVDRGAAGHNIITFLLCFKLCYPDRVFLIRGNHETISMNNFFGYQSQVENLYGTKSGMFGIMSNLFAELPLSCLVNGEIFCTHGGAPVAADVHPLEISKRFPTRQVEMNEDLVSELLWSDPSQEEINEVPCGAPLHCRPSHRGVGFLYDHVAFKTWAKKHNIRKMFRAHEAIQPIGVRRDFGENASSDHDHYTVFSSSQYMGMPNVGSFVLFTPGLKEQEAIMLS</sequence>
<comment type="cofactor">
    <cofactor evidence="1">
        <name>Mn(2+)</name>
        <dbReference type="ChEBI" id="CHEBI:29035"/>
    </cofactor>
</comment>
<comment type="catalytic activity">
    <reaction evidence="7">
        <text>O-phospho-L-threonyl-[protein] + H2O = L-threonyl-[protein] + phosphate</text>
        <dbReference type="Rhea" id="RHEA:47004"/>
        <dbReference type="Rhea" id="RHEA-COMP:11060"/>
        <dbReference type="Rhea" id="RHEA-COMP:11605"/>
        <dbReference type="ChEBI" id="CHEBI:15377"/>
        <dbReference type="ChEBI" id="CHEBI:30013"/>
        <dbReference type="ChEBI" id="CHEBI:43474"/>
        <dbReference type="ChEBI" id="CHEBI:61977"/>
        <dbReference type="EC" id="3.1.3.16"/>
    </reaction>
</comment>
<dbReference type="SUPFAM" id="SSF48452">
    <property type="entry name" value="TPR-like"/>
    <property type="match status" value="1"/>
</dbReference>
<name>A0A4Z1SXR1_GIAMU</name>
<dbReference type="SMART" id="SM00156">
    <property type="entry name" value="PP2Ac"/>
    <property type="match status" value="1"/>
</dbReference>
<gene>
    <name evidence="10" type="ORF">GMRT_12994</name>
</gene>
<dbReference type="PIRSF" id="PIRSF033096">
    <property type="entry name" value="PPPtase_5"/>
    <property type="match status" value="1"/>
</dbReference>
<dbReference type="PROSITE" id="PS50005">
    <property type="entry name" value="TPR"/>
    <property type="match status" value="2"/>
</dbReference>
<evidence type="ECO:0000256" key="1">
    <source>
        <dbReference type="ARBA" id="ARBA00001936"/>
    </source>
</evidence>
<dbReference type="VEuPathDB" id="GiardiaDB:GMRT_12994"/>
<evidence type="ECO:0000256" key="5">
    <source>
        <dbReference type="PIRSR" id="PIRSR033096-1"/>
    </source>
</evidence>
<dbReference type="InterPro" id="IPR006186">
    <property type="entry name" value="Ser/Thr-sp_prot-phosphatase"/>
</dbReference>
<dbReference type="SUPFAM" id="SSF56300">
    <property type="entry name" value="Metallo-dependent phosphatases"/>
    <property type="match status" value="1"/>
</dbReference>
<protein>
    <recommendedName>
        <fullName evidence="7">Serine/threonine-protein phosphatase</fullName>
        <ecNumber evidence="7">3.1.3.16</ecNumber>
    </recommendedName>
</protein>
<evidence type="ECO:0000256" key="6">
    <source>
        <dbReference type="PROSITE-ProRule" id="PRU00339"/>
    </source>
</evidence>
<dbReference type="InterPro" id="IPR004843">
    <property type="entry name" value="Calcineurin-like_PHP"/>
</dbReference>
<dbReference type="GO" id="GO:0004722">
    <property type="term" value="F:protein serine/threonine phosphatase activity"/>
    <property type="evidence" value="ECO:0007669"/>
    <property type="project" value="UniProtKB-EC"/>
</dbReference>
<feature type="repeat" description="TPR" evidence="6">
    <location>
        <begin position="2"/>
        <end position="35"/>
    </location>
</feature>
<dbReference type="InterPro" id="IPR029052">
    <property type="entry name" value="Metallo-depent_PP-like"/>
</dbReference>
<dbReference type="PANTHER" id="PTHR45668">
    <property type="entry name" value="SERINE/THREONINE-PROTEIN PHOSPHATASE 5-RELATED"/>
    <property type="match status" value="1"/>
</dbReference>
<keyword evidence="6" id="KW-0802">TPR repeat</keyword>
<dbReference type="CDD" id="cd00144">
    <property type="entry name" value="MPP_PPP_family"/>
    <property type="match status" value="1"/>
</dbReference>
<keyword evidence="11" id="KW-1185">Reference proteome</keyword>
<comment type="caution">
    <text evidence="10">The sequence shown here is derived from an EMBL/GenBank/DDBJ whole genome shotgun (WGS) entry which is preliminary data.</text>
</comment>
<feature type="repeat" description="TPR" evidence="6">
    <location>
        <begin position="71"/>
        <end position="104"/>
    </location>
</feature>
<keyword evidence="3" id="KW-0479">Metal-binding</keyword>
<dbReference type="GO" id="GO:0046872">
    <property type="term" value="F:metal ion binding"/>
    <property type="evidence" value="ECO:0007669"/>
    <property type="project" value="UniProtKB-KW"/>
</dbReference>
<dbReference type="EMBL" id="VDLU01000001">
    <property type="protein sequence ID" value="TNJ30310.1"/>
    <property type="molecule type" value="Genomic_DNA"/>
</dbReference>
<dbReference type="Proteomes" id="UP000315496">
    <property type="component" value="Chromosome 1"/>
</dbReference>
<dbReference type="Pfam" id="PF00149">
    <property type="entry name" value="Metallophos"/>
    <property type="match status" value="1"/>
</dbReference>
<reference evidence="10 11" key="1">
    <citation type="submission" date="2019-05" db="EMBL/GenBank/DDBJ databases">
        <title>The compact genome of Giardia muris reveals important steps in the evolution of intestinal protozoan parasites.</title>
        <authorList>
            <person name="Xu F."/>
            <person name="Jimenez-Gonzalez A."/>
            <person name="Einarsson E."/>
            <person name="Astvaldsson A."/>
            <person name="Peirasmaki D."/>
            <person name="Eckmann L."/>
            <person name="Andersson J.O."/>
            <person name="Svard S.G."/>
            <person name="Jerlstrom-Hultqvist J."/>
        </authorList>
    </citation>
    <scope>NUCLEOTIDE SEQUENCE [LARGE SCALE GENOMIC DNA]</scope>
    <source>
        <strain evidence="10 11">Roberts-Thomson</strain>
    </source>
</reference>
<dbReference type="EC" id="3.1.3.16" evidence="7"/>